<dbReference type="SUPFAM" id="SSF51445">
    <property type="entry name" value="(Trans)glycosidases"/>
    <property type="match status" value="1"/>
</dbReference>
<keyword evidence="2" id="KW-1185">Reference proteome</keyword>
<sequence>MILGLLMAAPGAWAQDLRAPTLAAASNFGQGVPRGLFAGAETLGILDFRDAVYWDRVEGPDGRFRFTTPTTRWPGWLPRQGAEMTLTVNNGHPAYEGGATPVGPDAVHAFGAHAARVVEAFPAITGVEVGNEFNSANFVSGPLRDAGLTARAEAHAALTISVAEQVRAVRPEVRIIGAGVHSVPTGYLAQVAAAGGLAPVDAIALHPYDTPVAMLDRQIEVLRRASALAEMPIELTEFGTQSPDAAPGLLWRGLCKSALAGVSRLVWYPLHPRGDDYVPLLTRGGIPTATGLAYAEAQSLAAGKPVRDVSPDAATPACLFGESLLVIWGAPRQIDLTSREVSAIAPDGRALPDRTFTLSESTPLIVVSERPIRVAEDLKIAPQDLVADSFWHLFYGDTPTTQGPFARLTRSPNGTEPMTVQPGQGRPGVPWTPYLGRDDDPSVRLLSQSMLPSGTAAFPQEVLHRFTAPDDMVLALDLTLSPAARSSDGVTLSVTLDGDPLFDWAGRSDMSHRLTRIEMQAGQELDIAVGPGETARGDVTAYRFTLRLVE</sequence>
<evidence type="ECO:0000313" key="1">
    <source>
        <dbReference type="EMBL" id="GIT95838.1"/>
    </source>
</evidence>
<evidence type="ECO:0000313" key="2">
    <source>
        <dbReference type="Proteomes" id="UP000786693"/>
    </source>
</evidence>
<organism evidence="1 2">
    <name type="scientific">Jannaschia pagri</name>
    <dbReference type="NCBI Taxonomy" id="2829797"/>
    <lineage>
        <taxon>Bacteria</taxon>
        <taxon>Pseudomonadati</taxon>
        <taxon>Pseudomonadota</taxon>
        <taxon>Alphaproteobacteria</taxon>
        <taxon>Rhodobacterales</taxon>
        <taxon>Roseobacteraceae</taxon>
        <taxon>Jannaschia</taxon>
    </lineage>
</organism>
<dbReference type="EMBL" id="BPFH01000004">
    <property type="protein sequence ID" value="GIT95838.1"/>
    <property type="molecule type" value="Genomic_DNA"/>
</dbReference>
<reference evidence="1 2" key="1">
    <citation type="submission" date="2021-05" db="EMBL/GenBank/DDBJ databases">
        <title>Bacteria Genome sequencing.</title>
        <authorList>
            <person name="Takabe Y."/>
            <person name="Nakajima Y."/>
            <person name="Suzuki S."/>
            <person name="Shiozaki T."/>
        </authorList>
    </citation>
    <scope>NUCLEOTIDE SEQUENCE [LARGE SCALE GENOMIC DNA]</scope>
    <source>
        <strain evidence="1 2">AI_62</strain>
    </source>
</reference>
<protein>
    <recommendedName>
        <fullName evidence="3">Asl1-like glycosyl hydrolase catalytic domain-containing protein</fullName>
    </recommendedName>
</protein>
<dbReference type="Gene3D" id="3.20.20.80">
    <property type="entry name" value="Glycosidases"/>
    <property type="match status" value="1"/>
</dbReference>
<proteinExistence type="predicted"/>
<name>A0ABQ4NN88_9RHOB</name>
<gene>
    <name evidence="1" type="ORF">JANAI62_24610</name>
</gene>
<dbReference type="Proteomes" id="UP000786693">
    <property type="component" value="Unassembled WGS sequence"/>
</dbReference>
<accession>A0ABQ4NN88</accession>
<evidence type="ECO:0008006" key="3">
    <source>
        <dbReference type="Google" id="ProtNLM"/>
    </source>
</evidence>
<comment type="caution">
    <text evidence="1">The sequence shown here is derived from an EMBL/GenBank/DDBJ whole genome shotgun (WGS) entry which is preliminary data.</text>
</comment>
<dbReference type="InterPro" id="IPR017853">
    <property type="entry name" value="GH"/>
</dbReference>